<dbReference type="PANTHER" id="PTHR37813">
    <property type="entry name" value="FELS-2 PROPHAGE PROTEIN"/>
    <property type="match status" value="1"/>
</dbReference>
<keyword evidence="2" id="KW-0812">Transmembrane</keyword>
<evidence type="ECO:0000313" key="3">
    <source>
        <dbReference type="EMBL" id="HJG95675.1"/>
    </source>
</evidence>
<keyword evidence="2" id="KW-0472">Membrane</keyword>
<gene>
    <name evidence="3" type="ORF">K8V90_01070</name>
</gene>
<dbReference type="EMBL" id="DYUB01000038">
    <property type="protein sequence ID" value="HJG95675.1"/>
    <property type="molecule type" value="Genomic_DNA"/>
</dbReference>
<evidence type="ECO:0000313" key="4">
    <source>
        <dbReference type="Proteomes" id="UP000776700"/>
    </source>
</evidence>
<dbReference type="InterPro" id="IPR016024">
    <property type="entry name" value="ARM-type_fold"/>
</dbReference>
<accession>A0A921MZL9</accession>
<keyword evidence="2" id="KW-1133">Transmembrane helix</keyword>
<dbReference type="InterPro" id="IPR010090">
    <property type="entry name" value="Phage_tape_meas"/>
</dbReference>
<dbReference type="PANTHER" id="PTHR37813:SF1">
    <property type="entry name" value="FELS-2 PROPHAGE PROTEIN"/>
    <property type="match status" value="1"/>
</dbReference>
<feature type="transmembrane region" description="Helical" evidence="2">
    <location>
        <begin position="321"/>
        <end position="346"/>
    </location>
</feature>
<dbReference type="AlphaFoldDB" id="A0A921MZL9"/>
<dbReference type="NCBIfam" id="TIGR01760">
    <property type="entry name" value="tape_meas_TP901"/>
    <property type="match status" value="1"/>
</dbReference>
<reference evidence="3" key="1">
    <citation type="journal article" date="2021" name="PeerJ">
        <title>Extensive microbial diversity within the chicken gut microbiome revealed by metagenomics and culture.</title>
        <authorList>
            <person name="Gilroy R."/>
            <person name="Ravi A."/>
            <person name="Getino M."/>
            <person name="Pursley I."/>
            <person name="Horton D.L."/>
            <person name="Alikhan N.F."/>
            <person name="Baker D."/>
            <person name="Gharbi K."/>
            <person name="Hall N."/>
            <person name="Watson M."/>
            <person name="Adriaenssens E.M."/>
            <person name="Foster-Nyarko E."/>
            <person name="Jarju S."/>
            <person name="Secka A."/>
            <person name="Antonio M."/>
            <person name="Oren A."/>
            <person name="Chaudhuri R.R."/>
            <person name="La Ragione R."/>
            <person name="Hildebrand F."/>
            <person name="Pallen M.J."/>
        </authorList>
    </citation>
    <scope>NUCLEOTIDE SEQUENCE</scope>
    <source>
        <strain evidence="3">1277</strain>
    </source>
</reference>
<dbReference type="Gene3D" id="1.20.120.20">
    <property type="entry name" value="Apolipoprotein"/>
    <property type="match status" value="1"/>
</dbReference>
<feature type="transmembrane region" description="Helical" evidence="2">
    <location>
        <begin position="287"/>
        <end position="315"/>
    </location>
</feature>
<evidence type="ECO:0000256" key="1">
    <source>
        <dbReference type="ARBA" id="ARBA00022612"/>
    </source>
</evidence>
<keyword evidence="1" id="KW-1188">Viral release from host cell</keyword>
<evidence type="ECO:0000256" key="2">
    <source>
        <dbReference type="SAM" id="Phobius"/>
    </source>
</evidence>
<dbReference type="SUPFAM" id="SSF48371">
    <property type="entry name" value="ARM repeat"/>
    <property type="match status" value="1"/>
</dbReference>
<reference evidence="3" key="2">
    <citation type="submission" date="2021-09" db="EMBL/GenBank/DDBJ databases">
        <authorList>
            <person name="Gilroy R."/>
        </authorList>
    </citation>
    <scope>NUCLEOTIDE SEQUENCE</scope>
    <source>
        <strain evidence="3">1277</strain>
    </source>
</reference>
<sequence>MSSKELKVVLSANVSQFKSAMQSISSEMKSVTSNTKQFATDVGKGLQDVGKKMTLVGVGIVASIGAVVAKGSEWSAQVEGQKFLYNNLDKSIQKAIDSNSKNAQAIGLTSQQYKNGATDISTYYKNMGLTSQATAELSGKTMDLVADLGAVKDVPFDEALADFKSALMGNYEAVDKYGISLSASTLENSEFVKSLGKSWNQLSDNEKMMAAYNEITRQGASAQGLAKQEAESFGMKFKLLKQQISETVGEIGTNLLPVLEPLVKKFSEVATKISEWVKDNPKLTQTILIVTGAIGLLLTVLGPIIMLIGTLTIAVATFNVAMLPVAGTVALVVGAIVGLIAIGVALCSNWEEIKAFANKCWENVKKTISDVCTALGKFIKATWEGTKAFLSTCWNLISSLASSIWNTIKTTISNVWNSIKTTTSSIWNSIKSVVSSVWNSISSLASSVFNTVKTIISTAWNSVSSVTSSVLNGVKSTISNVFNSIKTSVSNIMTSITSVVRNAWNTVKNIFSAVLKPNIKMPKISISGKFSLNPPSVPKFGISWYSKGAIFKKPTVLGGIGVGDSHNGIGSGAEAILPIKELPKLLGLDKMQNGGVTLSIENFNNNTDKDIEYLANELAFYLSRKKIGMGGAF</sequence>
<organism evidence="3 4">
    <name type="scientific">Romboutsia timonensis</name>
    <dbReference type="NCBI Taxonomy" id="1776391"/>
    <lineage>
        <taxon>Bacteria</taxon>
        <taxon>Bacillati</taxon>
        <taxon>Bacillota</taxon>
        <taxon>Clostridia</taxon>
        <taxon>Peptostreptococcales</taxon>
        <taxon>Peptostreptococcaceae</taxon>
        <taxon>Romboutsia</taxon>
    </lineage>
</organism>
<protein>
    <submittedName>
        <fullName evidence="3">Phage tail tape measure protein</fullName>
    </submittedName>
</protein>
<name>A0A921MZL9_9FIRM</name>
<proteinExistence type="predicted"/>
<dbReference type="Proteomes" id="UP000776700">
    <property type="component" value="Unassembled WGS sequence"/>
</dbReference>
<comment type="caution">
    <text evidence="3">The sequence shown here is derived from an EMBL/GenBank/DDBJ whole genome shotgun (WGS) entry which is preliminary data.</text>
</comment>